<evidence type="ECO:0000256" key="6">
    <source>
        <dbReference type="HAMAP-Rule" id="MF_01468"/>
    </source>
</evidence>
<keyword evidence="4 6" id="KW-0255">Endonuclease</keyword>
<comment type="similarity">
    <text evidence="6">Belongs to the MrnC RNase family.</text>
</comment>
<dbReference type="InterPro" id="IPR008226">
    <property type="entry name" value="Mini3_fam"/>
</dbReference>
<keyword evidence="6" id="KW-0699">rRNA-binding</keyword>
<dbReference type="Pfam" id="PF00636">
    <property type="entry name" value="Ribonuclease_3"/>
    <property type="match status" value="1"/>
</dbReference>
<protein>
    <recommendedName>
        <fullName evidence="6">Mini-ribonuclease 3</fullName>
        <shortName evidence="6">Mini-3</shortName>
        <shortName evidence="6">Mini-RNase 3</shortName>
        <ecNumber evidence="6">3.1.26.-</ecNumber>
    </recommendedName>
    <alternativeName>
        <fullName evidence="6">Mini-RNase III</fullName>
        <shortName evidence="6">Mini-III</shortName>
    </alternativeName>
</protein>
<comment type="subcellular location">
    <subcellularLocation>
        <location evidence="6">Cytoplasm</location>
    </subcellularLocation>
</comment>
<feature type="active site" evidence="6">
    <location>
        <position position="19"/>
    </location>
</feature>
<evidence type="ECO:0000256" key="2">
    <source>
        <dbReference type="ARBA" id="ARBA00022552"/>
    </source>
</evidence>
<dbReference type="GO" id="GO:0004525">
    <property type="term" value="F:ribonuclease III activity"/>
    <property type="evidence" value="ECO:0007669"/>
    <property type="project" value="InterPro"/>
</dbReference>
<evidence type="ECO:0000256" key="1">
    <source>
        <dbReference type="ARBA" id="ARBA00022517"/>
    </source>
</evidence>
<comment type="cofactor">
    <cofactor evidence="6">
        <name>Mg(2+)</name>
        <dbReference type="ChEBI" id="CHEBI:18420"/>
    </cofactor>
</comment>
<comment type="caution">
    <text evidence="8">The sequence shown here is derived from an EMBL/GenBank/DDBJ whole genome shotgun (WGS) entry which is preliminary data.</text>
</comment>
<dbReference type="GO" id="GO:0006364">
    <property type="term" value="P:rRNA processing"/>
    <property type="evidence" value="ECO:0007669"/>
    <property type="project" value="UniProtKB-UniRule"/>
</dbReference>
<evidence type="ECO:0000259" key="7">
    <source>
        <dbReference type="Pfam" id="PF00636"/>
    </source>
</evidence>
<keyword evidence="6" id="KW-0963">Cytoplasm</keyword>
<name>A0A9D1ML31_9FIRM</name>
<feature type="domain" description="RNase III" evidence="7">
    <location>
        <begin position="13"/>
        <end position="110"/>
    </location>
</feature>
<evidence type="ECO:0000256" key="5">
    <source>
        <dbReference type="ARBA" id="ARBA00022801"/>
    </source>
</evidence>
<comment type="function">
    <text evidence="6">Involved in correct processing of both the 5' and 3' ends of 23S rRNA precursor. Processes 30S rRNA precursor transcript even in absence of ribonuclease 3 (Rnc); Rnc processes 30S rRNA into smaller rRNA precursors.</text>
</comment>
<reference evidence="8" key="2">
    <citation type="journal article" date="2021" name="PeerJ">
        <title>Extensive microbial diversity within the chicken gut microbiome revealed by metagenomics and culture.</title>
        <authorList>
            <person name="Gilroy R."/>
            <person name="Ravi A."/>
            <person name="Getino M."/>
            <person name="Pursley I."/>
            <person name="Horton D.L."/>
            <person name="Alikhan N.F."/>
            <person name="Baker D."/>
            <person name="Gharbi K."/>
            <person name="Hall N."/>
            <person name="Watson M."/>
            <person name="Adriaenssens E.M."/>
            <person name="Foster-Nyarko E."/>
            <person name="Jarju S."/>
            <person name="Secka A."/>
            <person name="Antonio M."/>
            <person name="Oren A."/>
            <person name="Chaudhuri R.R."/>
            <person name="La Ragione R."/>
            <person name="Hildebrand F."/>
            <person name="Pallen M.J."/>
        </authorList>
    </citation>
    <scope>NUCLEOTIDE SEQUENCE</scope>
    <source>
        <strain evidence="8">9366</strain>
    </source>
</reference>
<dbReference type="PANTHER" id="PTHR34276">
    <property type="entry name" value="MINI-RIBONUCLEASE 3"/>
    <property type="match status" value="1"/>
</dbReference>
<keyword evidence="2 6" id="KW-0698">rRNA processing</keyword>
<comment type="subunit">
    <text evidence="6">Homodimer.</text>
</comment>
<reference evidence="8" key="1">
    <citation type="submission" date="2020-10" db="EMBL/GenBank/DDBJ databases">
        <authorList>
            <person name="Gilroy R."/>
        </authorList>
    </citation>
    <scope>NUCLEOTIDE SEQUENCE</scope>
    <source>
        <strain evidence="8">9366</strain>
    </source>
</reference>
<dbReference type="HAMAP" id="MF_01468">
    <property type="entry name" value="RNase_Mini_III"/>
    <property type="match status" value="1"/>
</dbReference>
<dbReference type="PANTHER" id="PTHR34276:SF1">
    <property type="entry name" value="MINI-RIBONUCLEASE 3"/>
    <property type="match status" value="1"/>
</dbReference>
<dbReference type="Gene3D" id="1.10.1520.10">
    <property type="entry name" value="Ribonuclease III domain"/>
    <property type="match status" value="1"/>
</dbReference>
<dbReference type="PIRSF" id="PIRSF005520">
    <property type="entry name" value="UCP005520"/>
    <property type="match status" value="1"/>
</dbReference>
<dbReference type="EC" id="3.1.26.-" evidence="6"/>
<sequence length="128" mass="13922">MSEKRAAELNPLVLAFVGDGVQTLYVRTRLVSASPAKSGALHTRASQVIKASAQARAAERLLSEFSESEADIYRRARNNHSAHKAKNADVGDYHKASGLEAVIGYLYLTGQEERLEYVLNAACKSGEE</sequence>
<proteinExistence type="inferred from homology"/>
<dbReference type="InterPro" id="IPR000999">
    <property type="entry name" value="RNase_III_dom"/>
</dbReference>
<evidence type="ECO:0000313" key="8">
    <source>
        <dbReference type="EMBL" id="HIU62488.1"/>
    </source>
</evidence>
<evidence type="ECO:0000313" key="9">
    <source>
        <dbReference type="Proteomes" id="UP000824145"/>
    </source>
</evidence>
<dbReference type="InterPro" id="IPR036389">
    <property type="entry name" value="RNase_III_sf"/>
</dbReference>
<dbReference type="SUPFAM" id="SSF69065">
    <property type="entry name" value="RNase III domain-like"/>
    <property type="match status" value="1"/>
</dbReference>
<dbReference type="EMBL" id="DVNJ01000006">
    <property type="protein sequence ID" value="HIU62488.1"/>
    <property type="molecule type" value="Genomic_DNA"/>
</dbReference>
<keyword evidence="1 6" id="KW-0690">Ribosome biogenesis</keyword>
<evidence type="ECO:0000256" key="4">
    <source>
        <dbReference type="ARBA" id="ARBA00022759"/>
    </source>
</evidence>
<dbReference type="GO" id="GO:0019843">
    <property type="term" value="F:rRNA binding"/>
    <property type="evidence" value="ECO:0007669"/>
    <property type="project" value="UniProtKB-UniRule"/>
</dbReference>
<dbReference type="GO" id="GO:0005737">
    <property type="term" value="C:cytoplasm"/>
    <property type="evidence" value="ECO:0007669"/>
    <property type="project" value="UniProtKB-SubCell"/>
</dbReference>
<gene>
    <name evidence="6" type="primary">mrnC</name>
    <name evidence="8" type="ORF">IAB07_01795</name>
</gene>
<evidence type="ECO:0000256" key="3">
    <source>
        <dbReference type="ARBA" id="ARBA00022722"/>
    </source>
</evidence>
<accession>A0A9D1ML31</accession>
<keyword evidence="5 6" id="KW-0378">Hydrolase</keyword>
<dbReference type="Proteomes" id="UP000824145">
    <property type="component" value="Unassembled WGS sequence"/>
</dbReference>
<dbReference type="AlphaFoldDB" id="A0A9D1ML31"/>
<keyword evidence="6" id="KW-0694">RNA-binding</keyword>
<keyword evidence="6" id="KW-0460">Magnesium</keyword>
<keyword evidence="3 6" id="KW-0540">Nuclease</keyword>
<organism evidence="8 9">
    <name type="scientific">Candidatus Caccalectryoclostridium excrementigallinarum</name>
    <dbReference type="NCBI Taxonomy" id="2840710"/>
    <lineage>
        <taxon>Bacteria</taxon>
        <taxon>Bacillati</taxon>
        <taxon>Bacillota</taxon>
        <taxon>Clostridia</taxon>
        <taxon>Christensenellales</taxon>
        <taxon>Christensenellaceae</taxon>
        <taxon>Christensenellaceae incertae sedis</taxon>
        <taxon>Candidatus Caccalectryoclostridium</taxon>
    </lineage>
</organism>